<evidence type="ECO:0000259" key="4">
    <source>
        <dbReference type="PROSITE" id="PS50222"/>
    </source>
</evidence>
<dbReference type="PANTHER" id="PTHR23048:SF0">
    <property type="entry name" value="CALMODULIN LIKE 3"/>
    <property type="match status" value="1"/>
</dbReference>
<dbReference type="EMBL" id="JARQWQ010000065">
    <property type="protein sequence ID" value="KAK2555049.1"/>
    <property type="molecule type" value="Genomic_DNA"/>
</dbReference>
<dbReference type="Pfam" id="PF13499">
    <property type="entry name" value="EF-hand_7"/>
    <property type="match status" value="1"/>
</dbReference>
<dbReference type="Gene3D" id="1.10.238.10">
    <property type="entry name" value="EF-hand"/>
    <property type="match status" value="2"/>
</dbReference>
<feature type="domain" description="EF-hand" evidence="4">
    <location>
        <begin position="43"/>
        <end position="78"/>
    </location>
</feature>
<feature type="region of interest" description="Disordered" evidence="3">
    <location>
        <begin position="167"/>
        <end position="188"/>
    </location>
</feature>
<dbReference type="InterPro" id="IPR002048">
    <property type="entry name" value="EF_hand_dom"/>
</dbReference>
<organism evidence="5 6">
    <name type="scientific">Acropora cervicornis</name>
    <name type="common">Staghorn coral</name>
    <dbReference type="NCBI Taxonomy" id="6130"/>
    <lineage>
        <taxon>Eukaryota</taxon>
        <taxon>Metazoa</taxon>
        <taxon>Cnidaria</taxon>
        <taxon>Anthozoa</taxon>
        <taxon>Hexacorallia</taxon>
        <taxon>Scleractinia</taxon>
        <taxon>Astrocoeniina</taxon>
        <taxon>Acroporidae</taxon>
        <taxon>Acropora</taxon>
    </lineage>
</organism>
<evidence type="ECO:0000256" key="3">
    <source>
        <dbReference type="SAM" id="MobiDB-lite"/>
    </source>
</evidence>
<keyword evidence="2" id="KW-0106">Calcium</keyword>
<proteinExistence type="predicted"/>
<dbReference type="PROSITE" id="PS00303">
    <property type="entry name" value="S100_CABP"/>
    <property type="match status" value="1"/>
</dbReference>
<dbReference type="FunFam" id="1.10.238.10:FF:000178">
    <property type="entry name" value="Calmodulin-2 A"/>
    <property type="match status" value="1"/>
</dbReference>
<reference evidence="5" key="2">
    <citation type="journal article" date="2023" name="Science">
        <title>Genomic signatures of disease resistance in endangered staghorn corals.</title>
        <authorList>
            <person name="Vollmer S.V."/>
            <person name="Selwyn J.D."/>
            <person name="Despard B.A."/>
            <person name="Roesel C.L."/>
        </authorList>
    </citation>
    <scope>NUCLEOTIDE SEQUENCE</scope>
    <source>
        <strain evidence="5">K2</strain>
    </source>
</reference>
<dbReference type="InterPro" id="IPR001751">
    <property type="entry name" value="S100/CaBP7/8-like_CS"/>
</dbReference>
<keyword evidence="1" id="KW-0677">Repeat</keyword>
<dbReference type="PANTHER" id="PTHR23048">
    <property type="entry name" value="MYOSIN LIGHT CHAIN 1, 3"/>
    <property type="match status" value="1"/>
</dbReference>
<dbReference type="InterPro" id="IPR018247">
    <property type="entry name" value="EF_Hand_1_Ca_BS"/>
</dbReference>
<dbReference type="PROSITE" id="PS50222">
    <property type="entry name" value="EF_HAND_2"/>
    <property type="match status" value="2"/>
</dbReference>
<dbReference type="InterPro" id="IPR011992">
    <property type="entry name" value="EF-hand-dom_pair"/>
</dbReference>
<dbReference type="InterPro" id="IPR050230">
    <property type="entry name" value="CALM/Myosin/TropC-like"/>
</dbReference>
<keyword evidence="6" id="KW-1185">Reference proteome</keyword>
<dbReference type="CDD" id="cd00051">
    <property type="entry name" value="EFh"/>
    <property type="match status" value="1"/>
</dbReference>
<evidence type="ECO:0000256" key="2">
    <source>
        <dbReference type="ARBA" id="ARBA00022837"/>
    </source>
</evidence>
<name>A0AAD9UYU7_ACRCE</name>
<evidence type="ECO:0000313" key="6">
    <source>
        <dbReference type="Proteomes" id="UP001249851"/>
    </source>
</evidence>
<reference evidence="5" key="1">
    <citation type="journal article" date="2023" name="G3 (Bethesda)">
        <title>Whole genome assembly and annotation of the endangered Caribbean coral Acropora cervicornis.</title>
        <authorList>
            <person name="Selwyn J.D."/>
            <person name="Vollmer S.V."/>
        </authorList>
    </citation>
    <scope>NUCLEOTIDE SEQUENCE</scope>
    <source>
        <strain evidence="5">K2</strain>
    </source>
</reference>
<accession>A0AAD9UYU7</accession>
<comment type="caution">
    <text evidence="5">The sequence shown here is derived from an EMBL/GenBank/DDBJ whole genome shotgun (WGS) entry which is preliminary data.</text>
</comment>
<dbReference type="PROSITE" id="PS00018">
    <property type="entry name" value="EF_HAND_1"/>
    <property type="match status" value="2"/>
</dbReference>
<feature type="compositionally biased region" description="Low complexity" evidence="3">
    <location>
        <begin position="177"/>
        <end position="188"/>
    </location>
</feature>
<dbReference type="GO" id="GO:0016460">
    <property type="term" value="C:myosin II complex"/>
    <property type="evidence" value="ECO:0007669"/>
    <property type="project" value="TreeGrafter"/>
</dbReference>
<feature type="domain" description="EF-hand" evidence="4">
    <location>
        <begin position="7"/>
        <end position="42"/>
    </location>
</feature>
<gene>
    <name evidence="5" type="ORF">P5673_023399</name>
</gene>
<sequence length="188" mass="21652">MDTLTREQLGEYRDAFKCFDLNENGTLSTRELKHAMRMLGSNPTDTQVQQLVNAKDFDGDGTINFEEFVNMIEEQNSIEEDENLFTIFGVFDPEDRGYIEGDNIKKSLLSLTDVPAEEINEIIQAAQISDGRKIGMEEFSSLLVPLIFSRKRGRFYHGDRRSWHRSENMLPEETTHESSNLNEFESSL</sequence>
<evidence type="ECO:0000313" key="5">
    <source>
        <dbReference type="EMBL" id="KAK2555049.1"/>
    </source>
</evidence>
<dbReference type="AlphaFoldDB" id="A0AAD9UYU7"/>
<dbReference type="SUPFAM" id="SSF47473">
    <property type="entry name" value="EF-hand"/>
    <property type="match status" value="1"/>
</dbReference>
<dbReference type="Proteomes" id="UP001249851">
    <property type="component" value="Unassembled WGS sequence"/>
</dbReference>
<evidence type="ECO:0000256" key="1">
    <source>
        <dbReference type="ARBA" id="ARBA00022737"/>
    </source>
</evidence>
<dbReference type="GO" id="GO:0005509">
    <property type="term" value="F:calcium ion binding"/>
    <property type="evidence" value="ECO:0007669"/>
    <property type="project" value="InterPro"/>
</dbReference>
<protein>
    <submittedName>
        <fullName evidence="5">Calmodulin</fullName>
    </submittedName>
</protein>
<dbReference type="SMART" id="SM00054">
    <property type="entry name" value="EFh"/>
    <property type="match status" value="2"/>
</dbReference>